<dbReference type="PANTHER" id="PTHR33908:SF11">
    <property type="entry name" value="MEMBRANE PROTEIN"/>
    <property type="match status" value="1"/>
</dbReference>
<feature type="transmembrane region" description="Helical" evidence="8">
    <location>
        <begin position="195"/>
        <end position="214"/>
    </location>
</feature>
<dbReference type="InterPro" id="IPR050297">
    <property type="entry name" value="LipidA_mod_glycosyltrf_83"/>
</dbReference>
<feature type="transmembrane region" description="Helical" evidence="8">
    <location>
        <begin position="156"/>
        <end position="183"/>
    </location>
</feature>
<evidence type="ECO:0000256" key="8">
    <source>
        <dbReference type="SAM" id="Phobius"/>
    </source>
</evidence>
<keyword evidence="5 8" id="KW-0812">Transmembrane</keyword>
<evidence type="ECO:0008006" key="11">
    <source>
        <dbReference type="Google" id="ProtNLM"/>
    </source>
</evidence>
<name>A0A8J8JVR7_9BACT</name>
<sequence>MIYKKRVLILIFLTMLIRLFIANYLELGNDEVYYWTYALHLQMNYFDHPPIIALLLRLTTLNLHFQQEIFLRLGAILGAAAGTWLSYSIGTKIRNERTGWFAALLYNTCVYSSVIAGLFILPDSPQVVFWLLCIRLALAFVPQTNKAMPSLTTWVLWGLCTGLCIMCKVHGIFLWLGAGLYILVYNRQLLMQKGLYLSAIITAAVISPIFIWNWQNNFITWLYHSQRVAVHTISFDKDSFIQAITGQIAYNNPLNFIVIILAIIYIRKQQLLSAGITSMLLFLSLPIIITVTAAAMFNSVLPHWSGPGFITLQFIAAAYLDVKSTAACVVPKFVKYATGCIMFVISAGFLFISYYPGTIGSKNKNILGDGDFTLDLYGWQPMGDSIRNYINQPAVQPQIPANRTIVCNKWYPAAHIDYYIARTNQMQVIGVGNFTDLHQYVWLNQQRNNLKLGDSALCIVPSNYMIPMPDTYLPYFSTVRLLHSFQITREQAAVRYFNLYLLTGFKNTDEAHTLSVN</sequence>
<feature type="transmembrane region" description="Helical" evidence="8">
    <location>
        <begin position="248"/>
        <end position="266"/>
    </location>
</feature>
<accession>A0A8J8JVR7</accession>
<keyword evidence="4" id="KW-0808">Transferase</keyword>
<evidence type="ECO:0000256" key="7">
    <source>
        <dbReference type="ARBA" id="ARBA00023136"/>
    </source>
</evidence>
<keyword evidence="6 8" id="KW-1133">Transmembrane helix</keyword>
<evidence type="ECO:0000256" key="3">
    <source>
        <dbReference type="ARBA" id="ARBA00022676"/>
    </source>
</evidence>
<feature type="transmembrane region" description="Helical" evidence="8">
    <location>
        <begin position="304"/>
        <end position="322"/>
    </location>
</feature>
<organism evidence="9 10">
    <name type="scientific">Limnovirga soli</name>
    <dbReference type="NCBI Taxonomy" id="2656915"/>
    <lineage>
        <taxon>Bacteria</taxon>
        <taxon>Pseudomonadati</taxon>
        <taxon>Bacteroidota</taxon>
        <taxon>Chitinophagia</taxon>
        <taxon>Chitinophagales</taxon>
        <taxon>Chitinophagaceae</taxon>
        <taxon>Limnovirga</taxon>
    </lineage>
</organism>
<comment type="subcellular location">
    <subcellularLocation>
        <location evidence="1">Cell membrane</location>
        <topology evidence="1">Multi-pass membrane protein</topology>
    </subcellularLocation>
</comment>
<dbReference type="GO" id="GO:0005886">
    <property type="term" value="C:plasma membrane"/>
    <property type="evidence" value="ECO:0007669"/>
    <property type="project" value="UniProtKB-SubCell"/>
</dbReference>
<gene>
    <name evidence="9" type="ORF">GD597_19430</name>
</gene>
<keyword evidence="3" id="KW-0328">Glycosyltransferase</keyword>
<feature type="transmembrane region" description="Helical" evidence="8">
    <location>
        <begin position="278"/>
        <end position="298"/>
    </location>
</feature>
<feature type="transmembrane region" description="Helical" evidence="8">
    <location>
        <begin position="99"/>
        <end position="120"/>
    </location>
</feature>
<feature type="transmembrane region" description="Helical" evidence="8">
    <location>
        <begin position="334"/>
        <end position="355"/>
    </location>
</feature>
<dbReference type="GO" id="GO:0009103">
    <property type="term" value="P:lipopolysaccharide biosynthetic process"/>
    <property type="evidence" value="ECO:0007669"/>
    <property type="project" value="UniProtKB-ARBA"/>
</dbReference>
<keyword evidence="7 8" id="KW-0472">Membrane</keyword>
<keyword evidence="2" id="KW-1003">Cell membrane</keyword>
<feature type="transmembrane region" description="Helical" evidence="8">
    <location>
        <begin position="7"/>
        <end position="25"/>
    </location>
</feature>
<dbReference type="Proteomes" id="UP000598971">
    <property type="component" value="Unassembled WGS sequence"/>
</dbReference>
<dbReference type="GO" id="GO:0016763">
    <property type="term" value="F:pentosyltransferase activity"/>
    <property type="evidence" value="ECO:0007669"/>
    <property type="project" value="TreeGrafter"/>
</dbReference>
<protein>
    <recommendedName>
        <fullName evidence="11">Glycosyltransferase RgtA/B/C/D-like domain-containing protein</fullName>
    </recommendedName>
</protein>
<keyword evidence="10" id="KW-1185">Reference proteome</keyword>
<evidence type="ECO:0000256" key="2">
    <source>
        <dbReference type="ARBA" id="ARBA00022475"/>
    </source>
</evidence>
<evidence type="ECO:0000256" key="5">
    <source>
        <dbReference type="ARBA" id="ARBA00022692"/>
    </source>
</evidence>
<evidence type="ECO:0000256" key="1">
    <source>
        <dbReference type="ARBA" id="ARBA00004651"/>
    </source>
</evidence>
<feature type="transmembrane region" description="Helical" evidence="8">
    <location>
        <begin position="70"/>
        <end position="87"/>
    </location>
</feature>
<evidence type="ECO:0000256" key="4">
    <source>
        <dbReference type="ARBA" id="ARBA00022679"/>
    </source>
</evidence>
<proteinExistence type="predicted"/>
<reference evidence="9" key="1">
    <citation type="submission" date="2019-10" db="EMBL/GenBank/DDBJ databases">
        <title>Draft genome sequence of Panacibacter sp. KCS-6.</title>
        <authorList>
            <person name="Yim K.J."/>
        </authorList>
    </citation>
    <scope>NUCLEOTIDE SEQUENCE</scope>
    <source>
        <strain evidence="9">KCS-6</strain>
    </source>
</reference>
<evidence type="ECO:0000313" key="9">
    <source>
        <dbReference type="EMBL" id="NNV57650.1"/>
    </source>
</evidence>
<comment type="caution">
    <text evidence="9">The sequence shown here is derived from an EMBL/GenBank/DDBJ whole genome shotgun (WGS) entry which is preliminary data.</text>
</comment>
<dbReference type="AlphaFoldDB" id="A0A8J8JVR7"/>
<evidence type="ECO:0000313" key="10">
    <source>
        <dbReference type="Proteomes" id="UP000598971"/>
    </source>
</evidence>
<dbReference type="EMBL" id="WHPF01000017">
    <property type="protein sequence ID" value="NNV57650.1"/>
    <property type="molecule type" value="Genomic_DNA"/>
</dbReference>
<evidence type="ECO:0000256" key="6">
    <source>
        <dbReference type="ARBA" id="ARBA00022989"/>
    </source>
</evidence>
<dbReference type="PANTHER" id="PTHR33908">
    <property type="entry name" value="MANNOSYLTRANSFERASE YKCB-RELATED"/>
    <property type="match status" value="1"/>
</dbReference>